<gene>
    <name evidence="1" type="ORF">MBSD_n2127</name>
</gene>
<evidence type="ECO:0000313" key="1">
    <source>
        <dbReference type="EMBL" id="GAP66812.1"/>
    </source>
</evidence>
<protein>
    <submittedName>
        <fullName evidence="1">Choline/carnitine/betaine transport</fullName>
    </submittedName>
</protein>
<dbReference type="Proteomes" id="UP000253740">
    <property type="component" value="Unassembled WGS sequence"/>
</dbReference>
<dbReference type="AlphaFoldDB" id="A0A0K8QR09"/>
<proteinExistence type="predicted"/>
<accession>A0A0K8QR09</accession>
<organism evidence="1">
    <name type="scientific">Mizugakiibacter sediminis</name>
    <dbReference type="NCBI Taxonomy" id="1475481"/>
    <lineage>
        <taxon>Bacteria</taxon>
        <taxon>Pseudomonadati</taxon>
        <taxon>Pseudomonadota</taxon>
        <taxon>Gammaproteobacteria</taxon>
        <taxon>Lysobacterales</taxon>
        <taxon>Rhodanobacteraceae</taxon>
        <taxon>Mizugakiibacter</taxon>
    </lineage>
</organism>
<sequence>MERSAAEVLALTVSYHLQHALRIQRDVKPANWPAALERLPEEARGPCEAYLRGIVQRMRNARAAKAGLPKRAA</sequence>
<reference evidence="1" key="1">
    <citation type="submission" date="2015-08" db="EMBL/GenBank/DDBJ databases">
        <title>Complete DNA Sequence of Pseudomonas syringae pv. actinidiae, the Causal Agent of Kiwifruit Canker Disease.</title>
        <authorList>
            <person name="Rikkerink E.H.A."/>
            <person name="Fineran P.C."/>
        </authorList>
    </citation>
    <scope>NUCLEOTIDE SEQUENCE</scope>
    <source>
        <strain evidence="1">SkMP5</strain>
    </source>
</reference>
<keyword evidence="2" id="KW-1185">Reference proteome</keyword>
<name>A0A0K8QR09_9GAMM</name>
<dbReference type="EMBL" id="DF970235">
    <property type="protein sequence ID" value="GAP66812.1"/>
    <property type="molecule type" value="Genomic_DNA"/>
</dbReference>
<evidence type="ECO:0000313" key="2">
    <source>
        <dbReference type="Proteomes" id="UP000253740"/>
    </source>
</evidence>